<evidence type="ECO:0000313" key="5">
    <source>
        <dbReference type="Proteomes" id="UP000009399"/>
    </source>
</evidence>
<protein>
    <submittedName>
        <fullName evidence="4">Integration host factor alpha/beta</fullName>
    </submittedName>
</protein>
<organism evidence="4 5">
    <name type="scientific">Mesomycoplasma hyorhinis SK76</name>
    <dbReference type="NCBI Taxonomy" id="1118964"/>
    <lineage>
        <taxon>Bacteria</taxon>
        <taxon>Bacillati</taxon>
        <taxon>Mycoplasmatota</taxon>
        <taxon>Mycoplasmoidales</taxon>
        <taxon>Metamycoplasmataceae</taxon>
        <taxon>Mesomycoplasma</taxon>
    </lineage>
</organism>
<dbReference type="Proteomes" id="UP000009399">
    <property type="component" value="Chromosome"/>
</dbReference>
<dbReference type="AlphaFoldDB" id="A0AAI8AM82"/>
<proteinExistence type="inferred from homology"/>
<accession>A0AAI8AM82</accession>
<dbReference type="SUPFAM" id="SSF47729">
    <property type="entry name" value="IHF-like DNA-binding proteins"/>
    <property type="match status" value="1"/>
</dbReference>
<dbReference type="EMBL" id="CP003914">
    <property type="protein sequence ID" value="AFX74010.1"/>
    <property type="molecule type" value="Genomic_DNA"/>
</dbReference>
<dbReference type="InterPro" id="IPR010992">
    <property type="entry name" value="IHF-like_DNA-bd_dom_sf"/>
</dbReference>
<keyword evidence="2" id="KW-0238">DNA-binding</keyword>
<dbReference type="CDD" id="cd13831">
    <property type="entry name" value="HU"/>
    <property type="match status" value="1"/>
</dbReference>
<keyword evidence="1" id="KW-0226">DNA condensation</keyword>
<dbReference type="PROSITE" id="PS00045">
    <property type="entry name" value="HISTONE_LIKE"/>
    <property type="match status" value="1"/>
</dbReference>
<dbReference type="PANTHER" id="PTHR33175">
    <property type="entry name" value="DNA-BINDING PROTEIN HU"/>
    <property type="match status" value="1"/>
</dbReference>
<dbReference type="PRINTS" id="PR01727">
    <property type="entry name" value="DNABINDINGHU"/>
</dbReference>
<evidence type="ECO:0000256" key="3">
    <source>
        <dbReference type="RuleBase" id="RU003939"/>
    </source>
</evidence>
<dbReference type="SMART" id="SM00411">
    <property type="entry name" value="BHL"/>
    <property type="match status" value="1"/>
</dbReference>
<dbReference type="GO" id="GO:0003677">
    <property type="term" value="F:DNA binding"/>
    <property type="evidence" value="ECO:0007669"/>
    <property type="project" value="UniProtKB-KW"/>
</dbReference>
<gene>
    <name evidence="4" type="ORF">MOS_078</name>
</gene>
<dbReference type="Gene3D" id="4.10.520.10">
    <property type="entry name" value="IHF-like DNA-binding proteins"/>
    <property type="match status" value="1"/>
</dbReference>
<evidence type="ECO:0000313" key="4">
    <source>
        <dbReference type="EMBL" id="AFX74010.1"/>
    </source>
</evidence>
<sequence>MNKKELLDLIVDETQLTHKDTEAVLNSFFDIVTSQIKRGDKVVIAGFGTFQGVFKEQSTAINPITKSEVNIPAKMVAKFKPSKNLKDMLK</sequence>
<dbReference type="GO" id="GO:0030527">
    <property type="term" value="F:structural constituent of chromatin"/>
    <property type="evidence" value="ECO:0007669"/>
    <property type="project" value="InterPro"/>
</dbReference>
<dbReference type="RefSeq" id="WP_013301906.1">
    <property type="nucleotide sequence ID" value="NC_019552.1"/>
</dbReference>
<evidence type="ECO:0000256" key="2">
    <source>
        <dbReference type="ARBA" id="ARBA00023125"/>
    </source>
</evidence>
<dbReference type="InterPro" id="IPR000119">
    <property type="entry name" value="Hist_DNA-bd"/>
</dbReference>
<dbReference type="GeneID" id="93248215"/>
<comment type="similarity">
    <text evidence="3">Belongs to the bacterial histone-like protein family.</text>
</comment>
<dbReference type="PANTHER" id="PTHR33175:SF3">
    <property type="entry name" value="DNA-BINDING PROTEIN HU-BETA"/>
    <property type="match status" value="1"/>
</dbReference>
<dbReference type="GO" id="GO:0030261">
    <property type="term" value="P:chromosome condensation"/>
    <property type="evidence" value="ECO:0007669"/>
    <property type="project" value="UniProtKB-KW"/>
</dbReference>
<dbReference type="Pfam" id="PF00216">
    <property type="entry name" value="Bac_DNA_binding"/>
    <property type="match status" value="1"/>
</dbReference>
<dbReference type="KEGG" id="mhs:MOS_078"/>
<evidence type="ECO:0000256" key="1">
    <source>
        <dbReference type="ARBA" id="ARBA00023067"/>
    </source>
</evidence>
<dbReference type="InterPro" id="IPR020816">
    <property type="entry name" value="Histone-like_DNA-bd_CS"/>
</dbReference>
<reference evidence="4 5" key="1">
    <citation type="journal article" date="2013" name="Genome Announc.">
        <title>Complete Genome Sequence of Mycoplasma hyorhinis Strain SK76.</title>
        <authorList>
            <person name="Goodison S."/>
            <person name="Urquidi V."/>
            <person name="Kumar D."/>
            <person name="Reyes L."/>
            <person name="Rosser C.J."/>
        </authorList>
    </citation>
    <scope>NUCLEOTIDE SEQUENCE [LARGE SCALE GENOMIC DNA]</scope>
    <source>
        <strain evidence="4 5">SK76</strain>
    </source>
</reference>
<name>A0AAI8AM82_MESHY</name>